<comment type="caution">
    <text evidence="1">The sequence shown here is derived from an EMBL/GenBank/DDBJ whole genome shotgun (WGS) entry which is preliminary data.</text>
</comment>
<accession>A0ABQ5H793</accession>
<evidence type="ECO:0000313" key="1">
    <source>
        <dbReference type="EMBL" id="GJT83765.1"/>
    </source>
</evidence>
<reference evidence="1" key="2">
    <citation type="submission" date="2022-01" db="EMBL/GenBank/DDBJ databases">
        <authorList>
            <person name="Yamashiro T."/>
            <person name="Shiraishi A."/>
            <person name="Satake H."/>
            <person name="Nakayama K."/>
        </authorList>
    </citation>
    <scope>NUCLEOTIDE SEQUENCE</scope>
</reference>
<evidence type="ECO:0000313" key="2">
    <source>
        <dbReference type="Proteomes" id="UP001151760"/>
    </source>
</evidence>
<dbReference type="Proteomes" id="UP001151760">
    <property type="component" value="Unassembled WGS sequence"/>
</dbReference>
<dbReference type="EMBL" id="BQNB010019291">
    <property type="protein sequence ID" value="GJT83765.1"/>
    <property type="molecule type" value="Genomic_DNA"/>
</dbReference>
<dbReference type="PANTHER" id="PTHR33240">
    <property type="entry name" value="OS08G0508500 PROTEIN"/>
    <property type="match status" value="1"/>
</dbReference>
<organism evidence="1 2">
    <name type="scientific">Tanacetum coccineum</name>
    <dbReference type="NCBI Taxonomy" id="301880"/>
    <lineage>
        <taxon>Eukaryota</taxon>
        <taxon>Viridiplantae</taxon>
        <taxon>Streptophyta</taxon>
        <taxon>Embryophyta</taxon>
        <taxon>Tracheophyta</taxon>
        <taxon>Spermatophyta</taxon>
        <taxon>Magnoliopsida</taxon>
        <taxon>eudicotyledons</taxon>
        <taxon>Gunneridae</taxon>
        <taxon>Pentapetalae</taxon>
        <taxon>asterids</taxon>
        <taxon>campanulids</taxon>
        <taxon>Asterales</taxon>
        <taxon>Asteraceae</taxon>
        <taxon>Asteroideae</taxon>
        <taxon>Anthemideae</taxon>
        <taxon>Anthemidinae</taxon>
        <taxon>Tanacetum</taxon>
    </lineage>
</organism>
<name>A0ABQ5H793_9ASTR</name>
<gene>
    <name evidence="1" type="ORF">Tco_1058107</name>
</gene>
<reference evidence="1" key="1">
    <citation type="journal article" date="2022" name="Int. J. Mol. Sci.">
        <title>Draft Genome of Tanacetum Coccineum: Genomic Comparison of Closely Related Tanacetum-Family Plants.</title>
        <authorList>
            <person name="Yamashiro T."/>
            <person name="Shiraishi A."/>
            <person name="Nakayama K."/>
            <person name="Satake H."/>
        </authorList>
    </citation>
    <scope>NUCLEOTIDE SEQUENCE</scope>
</reference>
<dbReference type="PANTHER" id="PTHR33240:SF15">
    <property type="entry name" value="GAG-PRO-LIKE PROTEIN"/>
    <property type="match status" value="1"/>
</dbReference>
<sequence>MYVDGGSLMEVLYEHCFNRLRAEIKSQMVLATTSLIGFSGETIWPLGQLRLLVTIGDAEHSTKAWMNFMIVRSLSPYNGIIGRHRTREIQVVPSTAHEMLKFPVNGGIVTIRSTILTPTKCATIAATPKDSAKKAEARYENFEVAIHPDFPDQEITIGVMVSTKARTELCTLLKGNLDIFEW</sequence>
<proteinExistence type="predicted"/>
<protein>
    <recommendedName>
        <fullName evidence="3">Reverse transcriptase domain-containing protein</fullName>
    </recommendedName>
</protein>
<evidence type="ECO:0008006" key="3">
    <source>
        <dbReference type="Google" id="ProtNLM"/>
    </source>
</evidence>
<keyword evidence="2" id="KW-1185">Reference proteome</keyword>